<dbReference type="InterPro" id="IPR007206">
    <property type="entry name" value="Protein_HGH1_C"/>
</dbReference>
<dbReference type="InterPro" id="IPR007205">
    <property type="entry name" value="Protein_HGH1_N"/>
</dbReference>
<evidence type="ECO:0000259" key="1">
    <source>
        <dbReference type="Pfam" id="PF04063"/>
    </source>
</evidence>
<organism evidence="3 4">
    <name type="scientific">Orchesella cincta</name>
    <name type="common">Springtail</name>
    <name type="synonym">Podura cincta</name>
    <dbReference type="NCBI Taxonomy" id="48709"/>
    <lineage>
        <taxon>Eukaryota</taxon>
        <taxon>Metazoa</taxon>
        <taxon>Ecdysozoa</taxon>
        <taxon>Arthropoda</taxon>
        <taxon>Hexapoda</taxon>
        <taxon>Collembola</taxon>
        <taxon>Entomobryomorpha</taxon>
        <taxon>Entomobryoidea</taxon>
        <taxon>Orchesellidae</taxon>
        <taxon>Orchesellinae</taxon>
        <taxon>Orchesella</taxon>
    </lineage>
</organism>
<dbReference type="AlphaFoldDB" id="A0A1D2MS59"/>
<dbReference type="OrthoDB" id="338814at2759"/>
<dbReference type="STRING" id="48709.A0A1D2MS59"/>
<dbReference type="PANTHER" id="PTHR13387">
    <property type="entry name" value="PROTEIN HGH1 HOMOLOG"/>
    <property type="match status" value="1"/>
</dbReference>
<keyword evidence="4" id="KW-1185">Reference proteome</keyword>
<feature type="domain" description="Protein HGH1 N-terminal" evidence="1">
    <location>
        <begin position="232"/>
        <end position="392"/>
    </location>
</feature>
<dbReference type="InterPro" id="IPR039717">
    <property type="entry name" value="Hgh1"/>
</dbReference>
<gene>
    <name evidence="3" type="ORF">Ocin01_10950</name>
</gene>
<name>A0A1D2MS59_ORCCI</name>
<dbReference type="EMBL" id="LJIJ01000629">
    <property type="protein sequence ID" value="ODM95731.1"/>
    <property type="molecule type" value="Genomic_DNA"/>
</dbReference>
<evidence type="ECO:0000313" key="3">
    <source>
        <dbReference type="EMBL" id="ODM95731.1"/>
    </source>
</evidence>
<evidence type="ECO:0000259" key="2">
    <source>
        <dbReference type="Pfam" id="PF04064"/>
    </source>
</evidence>
<dbReference type="Pfam" id="PF04064">
    <property type="entry name" value="DUF384"/>
    <property type="match status" value="1"/>
</dbReference>
<dbReference type="PANTHER" id="PTHR13387:SF9">
    <property type="entry name" value="PROTEIN HGH1 HOMOLOG"/>
    <property type="match status" value="1"/>
</dbReference>
<proteinExistence type="predicted"/>
<protein>
    <submittedName>
        <fullName evidence="3">Protein HGH1</fullName>
    </submittedName>
</protein>
<comment type="caution">
    <text evidence="3">The sequence shown here is derived from an EMBL/GenBank/DDBJ whole genome shotgun (WGS) entry which is preliminary data.</text>
</comment>
<accession>A0A1D2MS59</accession>
<dbReference type="Proteomes" id="UP000094527">
    <property type="component" value="Unassembled WGS sequence"/>
</dbReference>
<dbReference type="Pfam" id="PF04063">
    <property type="entry name" value="DUF383"/>
    <property type="match status" value="1"/>
</dbReference>
<sequence length="465" mass="53189">MATQQLQTVAPFQDSSDEVEEIEGMECVCDNCNSYKADGGAEQAFDTTKHPITFPKMSFETQKEGEPSISFAGLAKCFGTDPNLMQDPNEPGRINLTEVDFSSIIKIFTYLSPEKDGDSMEQLLPELIKICDLLLLVKLDRYIGDNQIRQDFIRKACMLFVMSWHAKLNGLTGTEWCCWQTRRFLSYILTFPTLAAEAKLVLLNDELWPDIGPIQIFERLCNDCLYCAETLTLFCNLTRINGMAEELESKSKFVNIVKDQFYGYCRKLDSNIDGLGGLLMHLLVNLSRIKGLSEFMITANHNYFMHPVLLNVLNAAETSNTTAKAVWPFLKNLALTDAGRNALLEQLGVFLGPILYPIAGPEVIDEDESKKMPPEVQYLPEDKTRVEDKKVRDCILHILFALCRYRVGREKLREFNVYQVLKHYHLWEEDKELEEKLESLVNILIREEETEIPFDDLMDGLNIDK</sequence>
<evidence type="ECO:0000313" key="4">
    <source>
        <dbReference type="Proteomes" id="UP000094527"/>
    </source>
</evidence>
<feature type="domain" description="Protein HGH1 C-terminal" evidence="2">
    <location>
        <begin position="399"/>
        <end position="451"/>
    </location>
</feature>
<reference evidence="3 4" key="1">
    <citation type="journal article" date="2016" name="Genome Biol. Evol.">
        <title>Gene Family Evolution Reflects Adaptation to Soil Environmental Stressors in the Genome of the Collembolan Orchesella cincta.</title>
        <authorList>
            <person name="Faddeeva-Vakhrusheva A."/>
            <person name="Derks M.F."/>
            <person name="Anvar S.Y."/>
            <person name="Agamennone V."/>
            <person name="Suring W."/>
            <person name="Smit S."/>
            <person name="van Straalen N.M."/>
            <person name="Roelofs D."/>
        </authorList>
    </citation>
    <scope>NUCLEOTIDE SEQUENCE [LARGE SCALE GENOMIC DNA]</scope>
    <source>
        <tissue evidence="3">Mixed pool</tissue>
    </source>
</reference>